<dbReference type="Proteomes" id="UP000807025">
    <property type="component" value="Unassembled WGS sequence"/>
</dbReference>
<keyword evidence="1" id="KW-0175">Coiled coil</keyword>
<comment type="caution">
    <text evidence="3">The sequence shown here is derived from an EMBL/GenBank/DDBJ whole genome shotgun (WGS) entry which is preliminary data.</text>
</comment>
<gene>
    <name evidence="3" type="ORF">BDN71DRAFT_1591618</name>
</gene>
<dbReference type="OrthoDB" id="3071397at2759"/>
<evidence type="ECO:0000313" key="4">
    <source>
        <dbReference type="Proteomes" id="UP000807025"/>
    </source>
</evidence>
<feature type="region of interest" description="Disordered" evidence="2">
    <location>
        <begin position="564"/>
        <end position="600"/>
    </location>
</feature>
<reference evidence="3" key="1">
    <citation type="submission" date="2020-11" db="EMBL/GenBank/DDBJ databases">
        <authorList>
            <consortium name="DOE Joint Genome Institute"/>
            <person name="Ahrendt S."/>
            <person name="Riley R."/>
            <person name="Andreopoulos W."/>
            <person name="Labutti K."/>
            <person name="Pangilinan J."/>
            <person name="Ruiz-Duenas F.J."/>
            <person name="Barrasa J.M."/>
            <person name="Sanchez-Garcia M."/>
            <person name="Camarero S."/>
            <person name="Miyauchi S."/>
            <person name="Serrano A."/>
            <person name="Linde D."/>
            <person name="Babiker R."/>
            <person name="Drula E."/>
            <person name="Ayuso-Fernandez I."/>
            <person name="Pacheco R."/>
            <person name="Padilla G."/>
            <person name="Ferreira P."/>
            <person name="Barriuso J."/>
            <person name="Kellner H."/>
            <person name="Castanera R."/>
            <person name="Alfaro M."/>
            <person name="Ramirez L."/>
            <person name="Pisabarro A.G."/>
            <person name="Kuo A."/>
            <person name="Tritt A."/>
            <person name="Lipzen A."/>
            <person name="He G."/>
            <person name="Yan M."/>
            <person name="Ng V."/>
            <person name="Cullen D."/>
            <person name="Martin F."/>
            <person name="Rosso M.-N."/>
            <person name="Henrissat B."/>
            <person name="Hibbett D."/>
            <person name="Martinez A.T."/>
            <person name="Grigoriev I.V."/>
        </authorList>
    </citation>
    <scope>NUCLEOTIDE SEQUENCE</scope>
    <source>
        <strain evidence="3">ATCC 90797</strain>
    </source>
</reference>
<keyword evidence="4" id="KW-1185">Reference proteome</keyword>
<feature type="compositionally biased region" description="Polar residues" evidence="2">
    <location>
        <begin position="566"/>
        <end position="576"/>
    </location>
</feature>
<sequence length="600" mass="65701">MAPKEKVDAEQKAFLELYASKYREVQKHGTFLKFWPCVFLGWFSRWPEQEDESIEDAELQKKKHKKDINCQQQYIKNWYRNHALPKVWSHAPEEVVFVQQQKEKAKRCPQLLEYYQNQYYKEKIAPDVSEALVNDNTEGTLGVVHKKTKEAWHLEDVAIKARITAEHMQLCKDFKKAREEKKQLEKEEAKARTDPTPSSYAAYKFGAFSADAGPASGWSFVLIAGGPDPSNNGCINTMAYHYGSNVFGLSVTEYDPEFKAKVTPIFNHFLQTCYSPEQCANRALLCAPATTARSPIVVEEAAKEVLSEAALSLVTPQEISPVPNLPSLAELNLPGQVLPATVPAGPSLSLKVPPGLLSPSLSSSPDPPPDPALIEIPPDFEFDWGSFAPYNHYAGMQCTIPPANSHMSLLDEMAALLPIDCYSQGVAMPVATFLHPPILQPVIHQPALSVLAGIAPPISQHVVHLLPIPLPISQPVVHQPTPSVTQPAPSVLTGIAPPISQPVVHQPPIPQPVIHQPTPSVAPPISQPVTPALALINPTTDVPTTNGINGSGDSEATTLSMDAISTDFTSKPTNPQCRKRPRDDGTDPSFIVTTKRACKP</sequence>
<accession>A0A9P5ZRT3</accession>
<feature type="coiled-coil region" evidence="1">
    <location>
        <begin position="167"/>
        <end position="194"/>
    </location>
</feature>
<dbReference type="EMBL" id="MU154600">
    <property type="protein sequence ID" value="KAF9492530.1"/>
    <property type="molecule type" value="Genomic_DNA"/>
</dbReference>
<dbReference type="AlphaFoldDB" id="A0A9P5ZRT3"/>
<organism evidence="3 4">
    <name type="scientific">Pleurotus eryngii</name>
    <name type="common">Boletus of the steppes</name>
    <dbReference type="NCBI Taxonomy" id="5323"/>
    <lineage>
        <taxon>Eukaryota</taxon>
        <taxon>Fungi</taxon>
        <taxon>Dikarya</taxon>
        <taxon>Basidiomycota</taxon>
        <taxon>Agaricomycotina</taxon>
        <taxon>Agaricomycetes</taxon>
        <taxon>Agaricomycetidae</taxon>
        <taxon>Agaricales</taxon>
        <taxon>Pleurotineae</taxon>
        <taxon>Pleurotaceae</taxon>
        <taxon>Pleurotus</taxon>
    </lineage>
</organism>
<evidence type="ECO:0000256" key="2">
    <source>
        <dbReference type="SAM" id="MobiDB-lite"/>
    </source>
</evidence>
<name>A0A9P5ZRT3_PLEER</name>
<protein>
    <submittedName>
        <fullName evidence="3">Uncharacterized protein</fullName>
    </submittedName>
</protein>
<proteinExistence type="predicted"/>
<evidence type="ECO:0000313" key="3">
    <source>
        <dbReference type="EMBL" id="KAF9492530.1"/>
    </source>
</evidence>
<evidence type="ECO:0000256" key="1">
    <source>
        <dbReference type="SAM" id="Coils"/>
    </source>
</evidence>